<accession>H3NPM3</accession>
<dbReference type="EMBL" id="AGEI01000024">
    <property type="protein sequence ID" value="EHR33251.1"/>
    <property type="molecule type" value="Genomic_DNA"/>
</dbReference>
<feature type="signal peptide" evidence="1">
    <location>
        <begin position="1"/>
        <end position="27"/>
    </location>
</feature>
<evidence type="ECO:0000313" key="2">
    <source>
        <dbReference type="EMBL" id="EHR33251.1"/>
    </source>
</evidence>
<dbReference type="STRING" id="883114.HMPREF9709_01295"/>
<dbReference type="HOGENOM" id="CLU_2508159_0_0_9"/>
<keyword evidence="1" id="KW-0732">Signal</keyword>
<feature type="chain" id="PRO_5003591282" evidence="1">
    <location>
        <begin position="28"/>
        <end position="85"/>
    </location>
</feature>
<comment type="caution">
    <text evidence="2">The sequence shown here is derived from an EMBL/GenBank/DDBJ whole genome shotgun (WGS) entry which is preliminary data.</text>
</comment>
<keyword evidence="3" id="KW-1185">Reference proteome</keyword>
<dbReference type="Proteomes" id="UP000004191">
    <property type="component" value="Unassembled WGS sequence"/>
</dbReference>
<reference evidence="2 3" key="1">
    <citation type="submission" date="2012-01" db="EMBL/GenBank/DDBJ databases">
        <title>The Genome Sequence of Helcococcus kunzii ATCC 51366.</title>
        <authorList>
            <consortium name="The Broad Institute Genome Sequencing Platform"/>
            <person name="Earl A."/>
            <person name="Ward D."/>
            <person name="Feldgarden M."/>
            <person name="Gevers D."/>
            <person name="Huys G."/>
            <person name="Young S.K."/>
            <person name="Zeng Q."/>
            <person name="Gargeya S."/>
            <person name="Fitzgerald M."/>
            <person name="Haas B."/>
            <person name="Abouelleil A."/>
            <person name="Alvarado L."/>
            <person name="Arachchi H.M."/>
            <person name="Berlin A."/>
            <person name="Chapman S.B."/>
            <person name="Gearin G."/>
            <person name="Goldberg J."/>
            <person name="Griggs A."/>
            <person name="Gujja S."/>
            <person name="Hansen M."/>
            <person name="Heiman D."/>
            <person name="Howarth C."/>
            <person name="Larimer J."/>
            <person name="Lui A."/>
            <person name="MacDonald P.J.P."/>
            <person name="McCowen C."/>
            <person name="Montmayeur A."/>
            <person name="Murphy C."/>
            <person name="Neiman D."/>
            <person name="Pearson M."/>
            <person name="Priest M."/>
            <person name="Roberts A."/>
            <person name="Saif S."/>
            <person name="Shea T."/>
            <person name="Sisk P."/>
            <person name="Stolte C."/>
            <person name="Sykes S."/>
            <person name="Wortman J."/>
            <person name="Nusbaum C."/>
            <person name="Birren B."/>
        </authorList>
    </citation>
    <scope>NUCLEOTIDE SEQUENCE [LARGE SCALE GENOMIC DNA]</scope>
    <source>
        <strain evidence="2 3">ATCC 51366</strain>
    </source>
</reference>
<dbReference type="RefSeq" id="WP_005398810.1">
    <property type="nucleotide sequence ID" value="NZ_JH601088.1"/>
</dbReference>
<proteinExistence type="predicted"/>
<evidence type="ECO:0000256" key="1">
    <source>
        <dbReference type="SAM" id="SignalP"/>
    </source>
</evidence>
<evidence type="ECO:0000313" key="3">
    <source>
        <dbReference type="Proteomes" id="UP000004191"/>
    </source>
</evidence>
<protein>
    <submittedName>
        <fullName evidence="2">Uncharacterized protein</fullName>
    </submittedName>
</protein>
<dbReference type="GeneID" id="96999263"/>
<sequence>MKKKLSLLLAFILVFSPMSSVTTSVHAENNQEEVVNVEKNIPSKYDLSKIGDLDEIDKKYDVEFDEKIGGLEFKLITDDMKKAII</sequence>
<organism evidence="2 3">
    <name type="scientific">Helcococcus kunzii ATCC 51366</name>
    <dbReference type="NCBI Taxonomy" id="883114"/>
    <lineage>
        <taxon>Bacteria</taxon>
        <taxon>Bacillati</taxon>
        <taxon>Bacillota</taxon>
        <taxon>Tissierellia</taxon>
        <taxon>Tissierellales</taxon>
        <taxon>Peptoniphilaceae</taxon>
        <taxon>Helcococcus</taxon>
    </lineage>
</organism>
<dbReference type="AlphaFoldDB" id="H3NPM3"/>
<gene>
    <name evidence="2" type="ORF">HMPREF9709_01295</name>
</gene>
<name>H3NPM3_9FIRM</name>